<dbReference type="AlphaFoldDB" id="A0AA88CS97"/>
<name>A0AA88CS97_FICCA</name>
<dbReference type="PANTHER" id="PTHR35707">
    <property type="entry name" value="OS06G0608100 PROTEIN"/>
    <property type="match status" value="1"/>
</dbReference>
<organism evidence="1 2">
    <name type="scientific">Ficus carica</name>
    <name type="common">Common fig</name>
    <dbReference type="NCBI Taxonomy" id="3494"/>
    <lineage>
        <taxon>Eukaryota</taxon>
        <taxon>Viridiplantae</taxon>
        <taxon>Streptophyta</taxon>
        <taxon>Embryophyta</taxon>
        <taxon>Tracheophyta</taxon>
        <taxon>Spermatophyta</taxon>
        <taxon>Magnoliopsida</taxon>
        <taxon>eudicotyledons</taxon>
        <taxon>Gunneridae</taxon>
        <taxon>Pentapetalae</taxon>
        <taxon>rosids</taxon>
        <taxon>fabids</taxon>
        <taxon>Rosales</taxon>
        <taxon>Moraceae</taxon>
        <taxon>Ficeae</taxon>
        <taxon>Ficus</taxon>
    </lineage>
</organism>
<dbReference type="EMBL" id="BTGU01000002">
    <property type="protein sequence ID" value="GMN27552.1"/>
    <property type="molecule type" value="Genomic_DNA"/>
</dbReference>
<keyword evidence="2" id="KW-1185">Reference proteome</keyword>
<accession>A0AA88CS97</accession>
<reference evidence="1" key="1">
    <citation type="submission" date="2023-07" db="EMBL/GenBank/DDBJ databases">
        <title>draft genome sequence of fig (Ficus carica).</title>
        <authorList>
            <person name="Takahashi T."/>
            <person name="Nishimura K."/>
        </authorList>
    </citation>
    <scope>NUCLEOTIDE SEQUENCE</scope>
</reference>
<gene>
    <name evidence="1" type="ORF">TIFTF001_001702</name>
</gene>
<sequence length="205" mass="23417">MYRFTLNVGPVSSIVISNQLNDVNIVKMFPNMDVHVAFAFVLNAEVTKRCVDSNCLAQETQVTQSILCNLLDVIGEVQMAQIEIGNLIQTNFHSQSGQQLNLQLCFISFQTGIKVTLTLDVTCLKRYKVRRPWHKNQIHSWVKLDPQWRILKSDIQGYSGSAGVFPRCFRLQARKDSRGKVSNRDTYFADSPTNFLGRLAWFPCR</sequence>
<comment type="caution">
    <text evidence="1">The sequence shown here is derived from an EMBL/GenBank/DDBJ whole genome shotgun (WGS) entry which is preliminary data.</text>
</comment>
<evidence type="ECO:0000313" key="1">
    <source>
        <dbReference type="EMBL" id="GMN27552.1"/>
    </source>
</evidence>
<protein>
    <submittedName>
        <fullName evidence="1">Uncharacterized protein</fullName>
    </submittedName>
</protein>
<dbReference type="Proteomes" id="UP001187192">
    <property type="component" value="Unassembled WGS sequence"/>
</dbReference>
<proteinExistence type="predicted"/>
<evidence type="ECO:0000313" key="2">
    <source>
        <dbReference type="Proteomes" id="UP001187192"/>
    </source>
</evidence>
<dbReference type="PANTHER" id="PTHR35707:SF1">
    <property type="entry name" value="SPC7 KINETOCHORE PROTEIN DOMAIN-CONTAINING PROTEIN"/>
    <property type="match status" value="1"/>
</dbReference>